<accession>A0AAV8FC69</accession>
<dbReference type="CDD" id="cd06899">
    <property type="entry name" value="lectin_legume_LecRK_Arcelin_ConA"/>
    <property type="match status" value="1"/>
</dbReference>
<sequence>MKLLKQMLLLLYLLLFCPLPTTSTFTRSRISWNSNITLFSDASLLNSSISLTSLNASSSNIGHALYSIPMRFLDPTTETAASFSTHFTFSIIPSPSFGDGLAFLITSDQSSFGSSNGSFGIFGPGSDCTSKHSAIAVEFDTNLDPLLRDLDDNHVAVDACSILSSASSSAVSADLDLKTGVPMTAWVEYLSQDKELRVWLSYNSKHRPPNPLLVAGLDLSELVHEFMYVGFSASNGPGTALHLIHRWSFRTFGLNTSTYSLPPPTGNHPLLFPPLNTSGDGFLYSHDPSLNTGGDGFLDFHEDEPDIEISEPYQPNSKQTQKLAVLVLGVLSASTILLAGLVIVVVMWKPLLFSEWRAVKEQLHIELKERYEEDDPQIEDELGNIPGRITVEEIMAATNGFNRRKILGWGSTATVYAGTLSSGSKVAVKRFAQAGRYSHMFASEVAAIVASCQHRNLVPLTGWCCDGEELMLVYEYMPNGTLHGALHGICAPLSWNQRKKIIVGVAMGLEFLHFGCDQKILHRDVKASNILLDTDFTARLGDLGLAQLNRHGNEPQPTAVVGTPGYMDPEYVLTGLATEESDVYSFGVVALEVATGRLPMEGTTHLVNWVWTMRSHKRLADAADPRLEGRFEKVDMVRVLLVGLACSYPNSTLRPSMRTALMMLEGIAPLPSLPSKKPEFKMPPQLLPDHSSEEGSSTYYSF</sequence>
<keyword evidence="11 16" id="KW-0067">ATP-binding</keyword>
<keyword evidence="6 18" id="KW-0812">Transmembrane</keyword>
<evidence type="ECO:0000256" key="13">
    <source>
        <dbReference type="ARBA" id="ARBA00023136"/>
    </source>
</evidence>
<dbReference type="Gene3D" id="3.30.200.20">
    <property type="entry name" value="Phosphorylase Kinase, domain 1"/>
    <property type="match status" value="1"/>
</dbReference>
<dbReference type="InterPro" id="IPR008271">
    <property type="entry name" value="Ser/Thr_kinase_AS"/>
</dbReference>
<comment type="subcellular location">
    <subcellularLocation>
        <location evidence="1">Cell membrane</location>
        <topology evidence="1">Single-pass type I membrane protein</topology>
    </subcellularLocation>
</comment>
<dbReference type="GO" id="GO:0004672">
    <property type="term" value="F:protein kinase activity"/>
    <property type="evidence" value="ECO:0007669"/>
    <property type="project" value="InterPro"/>
</dbReference>
<keyword evidence="5" id="KW-0808">Transferase</keyword>
<dbReference type="InterPro" id="IPR001220">
    <property type="entry name" value="Legume_lectin_dom"/>
</dbReference>
<evidence type="ECO:0000256" key="11">
    <source>
        <dbReference type="ARBA" id="ARBA00022840"/>
    </source>
</evidence>
<evidence type="ECO:0000256" key="12">
    <source>
        <dbReference type="ARBA" id="ARBA00022989"/>
    </source>
</evidence>
<organism evidence="21 22">
    <name type="scientific">Rhynchospora pubera</name>
    <dbReference type="NCBI Taxonomy" id="906938"/>
    <lineage>
        <taxon>Eukaryota</taxon>
        <taxon>Viridiplantae</taxon>
        <taxon>Streptophyta</taxon>
        <taxon>Embryophyta</taxon>
        <taxon>Tracheophyta</taxon>
        <taxon>Spermatophyta</taxon>
        <taxon>Magnoliopsida</taxon>
        <taxon>Liliopsida</taxon>
        <taxon>Poales</taxon>
        <taxon>Cyperaceae</taxon>
        <taxon>Cyperoideae</taxon>
        <taxon>Rhynchosporeae</taxon>
        <taxon>Rhynchospora</taxon>
    </lineage>
</organism>
<dbReference type="InterPro" id="IPR017441">
    <property type="entry name" value="Protein_kinase_ATP_BS"/>
</dbReference>
<evidence type="ECO:0000256" key="15">
    <source>
        <dbReference type="ARBA" id="ARBA00023180"/>
    </source>
</evidence>
<dbReference type="FunFam" id="1.10.510.10:FF:000240">
    <property type="entry name" value="Lectin-domain containing receptor kinase A4.3"/>
    <property type="match status" value="1"/>
</dbReference>
<evidence type="ECO:0000313" key="22">
    <source>
        <dbReference type="Proteomes" id="UP001140206"/>
    </source>
</evidence>
<evidence type="ECO:0000256" key="9">
    <source>
        <dbReference type="ARBA" id="ARBA00022741"/>
    </source>
</evidence>
<dbReference type="Pfam" id="PF00139">
    <property type="entry name" value="Lectin_legB"/>
    <property type="match status" value="1"/>
</dbReference>
<feature type="region of interest" description="Disordered" evidence="17">
    <location>
        <begin position="678"/>
        <end position="702"/>
    </location>
</feature>
<keyword evidence="12 18" id="KW-1133">Transmembrane helix</keyword>
<keyword evidence="7 19" id="KW-0732">Signal</keyword>
<keyword evidence="10 21" id="KW-0418">Kinase</keyword>
<name>A0AAV8FC69_9POAL</name>
<feature type="signal peptide" evidence="19">
    <location>
        <begin position="1"/>
        <end position="23"/>
    </location>
</feature>
<dbReference type="SUPFAM" id="SSF49899">
    <property type="entry name" value="Concanavalin A-like lectins/glucanases"/>
    <property type="match status" value="1"/>
</dbReference>
<evidence type="ECO:0000256" key="10">
    <source>
        <dbReference type="ARBA" id="ARBA00022777"/>
    </source>
</evidence>
<dbReference type="SMART" id="SM00220">
    <property type="entry name" value="S_TKc"/>
    <property type="match status" value="1"/>
</dbReference>
<dbReference type="GO" id="GO:0005524">
    <property type="term" value="F:ATP binding"/>
    <property type="evidence" value="ECO:0007669"/>
    <property type="project" value="UniProtKB-UniRule"/>
</dbReference>
<evidence type="ECO:0000256" key="7">
    <source>
        <dbReference type="ARBA" id="ARBA00022729"/>
    </source>
</evidence>
<keyword evidence="15" id="KW-0325">Glycoprotein</keyword>
<feature type="chain" id="PRO_5043406643" evidence="19">
    <location>
        <begin position="24"/>
        <end position="702"/>
    </location>
</feature>
<keyword evidence="9 16" id="KW-0547">Nucleotide-binding</keyword>
<evidence type="ECO:0000256" key="17">
    <source>
        <dbReference type="SAM" id="MobiDB-lite"/>
    </source>
</evidence>
<dbReference type="Gene3D" id="2.60.120.200">
    <property type="match status" value="1"/>
</dbReference>
<comment type="similarity">
    <text evidence="2">In the N-terminal section; belongs to the leguminous lectin family.</text>
</comment>
<reference evidence="21" key="1">
    <citation type="submission" date="2022-08" db="EMBL/GenBank/DDBJ databases">
        <authorList>
            <person name="Marques A."/>
        </authorList>
    </citation>
    <scope>NUCLEOTIDE SEQUENCE</scope>
    <source>
        <strain evidence="21">RhyPub2mFocal</strain>
        <tissue evidence="21">Leaves</tissue>
    </source>
</reference>
<evidence type="ECO:0000256" key="1">
    <source>
        <dbReference type="ARBA" id="ARBA00004251"/>
    </source>
</evidence>
<dbReference type="GO" id="GO:0002229">
    <property type="term" value="P:defense response to oomycetes"/>
    <property type="evidence" value="ECO:0007669"/>
    <property type="project" value="UniProtKB-ARBA"/>
</dbReference>
<evidence type="ECO:0000256" key="3">
    <source>
        <dbReference type="ARBA" id="ARBA00010217"/>
    </source>
</evidence>
<dbReference type="PROSITE" id="PS00108">
    <property type="entry name" value="PROTEIN_KINASE_ST"/>
    <property type="match status" value="1"/>
</dbReference>
<dbReference type="Pfam" id="PF00069">
    <property type="entry name" value="Pkinase"/>
    <property type="match status" value="1"/>
</dbReference>
<dbReference type="InterPro" id="IPR011009">
    <property type="entry name" value="Kinase-like_dom_sf"/>
</dbReference>
<evidence type="ECO:0000259" key="20">
    <source>
        <dbReference type="PROSITE" id="PS50011"/>
    </source>
</evidence>
<gene>
    <name evidence="21" type="ORF">LUZ62_039048</name>
</gene>
<dbReference type="AlphaFoldDB" id="A0AAV8FC69"/>
<evidence type="ECO:0000256" key="16">
    <source>
        <dbReference type="PROSITE-ProRule" id="PRU10141"/>
    </source>
</evidence>
<evidence type="ECO:0000256" key="2">
    <source>
        <dbReference type="ARBA" id="ARBA00008536"/>
    </source>
</evidence>
<dbReference type="InterPro" id="IPR000719">
    <property type="entry name" value="Prot_kinase_dom"/>
</dbReference>
<feature type="binding site" evidence="16">
    <location>
        <position position="429"/>
    </location>
    <ligand>
        <name>ATP</name>
        <dbReference type="ChEBI" id="CHEBI:30616"/>
    </ligand>
</feature>
<comment type="similarity">
    <text evidence="3">In the C-terminal section; belongs to the protein kinase superfamily. Ser/Thr protein kinase family.</text>
</comment>
<evidence type="ECO:0000256" key="6">
    <source>
        <dbReference type="ARBA" id="ARBA00022692"/>
    </source>
</evidence>
<dbReference type="PROSITE" id="PS50011">
    <property type="entry name" value="PROTEIN_KINASE_DOM"/>
    <property type="match status" value="1"/>
</dbReference>
<comment type="caution">
    <text evidence="21">The sequence shown here is derived from an EMBL/GenBank/DDBJ whole genome shotgun (WGS) entry which is preliminary data.</text>
</comment>
<evidence type="ECO:0000313" key="21">
    <source>
        <dbReference type="EMBL" id="KAJ4787802.1"/>
    </source>
</evidence>
<dbReference type="EMBL" id="JAMFTS010000002">
    <property type="protein sequence ID" value="KAJ4787802.1"/>
    <property type="molecule type" value="Genomic_DNA"/>
</dbReference>
<evidence type="ECO:0000256" key="5">
    <source>
        <dbReference type="ARBA" id="ARBA00022679"/>
    </source>
</evidence>
<keyword evidence="14 21" id="KW-0675">Receptor</keyword>
<keyword evidence="22" id="KW-1185">Reference proteome</keyword>
<dbReference type="GO" id="GO:0030246">
    <property type="term" value="F:carbohydrate binding"/>
    <property type="evidence" value="ECO:0007669"/>
    <property type="project" value="UniProtKB-KW"/>
</dbReference>
<proteinExistence type="inferred from homology"/>
<evidence type="ECO:0000256" key="18">
    <source>
        <dbReference type="SAM" id="Phobius"/>
    </source>
</evidence>
<feature type="domain" description="Protein kinase" evidence="20">
    <location>
        <begin position="401"/>
        <end position="673"/>
    </location>
</feature>
<dbReference type="InterPro" id="IPR050528">
    <property type="entry name" value="L-type_Lectin-RKs"/>
</dbReference>
<keyword evidence="8" id="KW-0430">Lectin</keyword>
<dbReference type="Proteomes" id="UP001140206">
    <property type="component" value="Chromosome 2"/>
</dbReference>
<feature type="transmembrane region" description="Helical" evidence="18">
    <location>
        <begin position="323"/>
        <end position="348"/>
    </location>
</feature>
<keyword evidence="4" id="KW-1003">Cell membrane</keyword>
<protein>
    <submittedName>
        <fullName evidence="21">Receptor lectin kinase</fullName>
    </submittedName>
</protein>
<keyword evidence="13 18" id="KW-0472">Membrane</keyword>
<dbReference type="PANTHER" id="PTHR27007">
    <property type="match status" value="1"/>
</dbReference>
<dbReference type="GO" id="GO:0005886">
    <property type="term" value="C:plasma membrane"/>
    <property type="evidence" value="ECO:0007669"/>
    <property type="project" value="UniProtKB-SubCell"/>
</dbReference>
<evidence type="ECO:0000256" key="19">
    <source>
        <dbReference type="SAM" id="SignalP"/>
    </source>
</evidence>
<dbReference type="SUPFAM" id="SSF56112">
    <property type="entry name" value="Protein kinase-like (PK-like)"/>
    <property type="match status" value="1"/>
</dbReference>
<dbReference type="InterPro" id="IPR013320">
    <property type="entry name" value="ConA-like_dom_sf"/>
</dbReference>
<evidence type="ECO:0000256" key="8">
    <source>
        <dbReference type="ARBA" id="ARBA00022734"/>
    </source>
</evidence>
<evidence type="ECO:0000256" key="4">
    <source>
        <dbReference type="ARBA" id="ARBA00022475"/>
    </source>
</evidence>
<dbReference type="PROSITE" id="PS00107">
    <property type="entry name" value="PROTEIN_KINASE_ATP"/>
    <property type="match status" value="1"/>
</dbReference>
<dbReference type="Gene3D" id="1.10.510.10">
    <property type="entry name" value="Transferase(Phosphotransferase) domain 1"/>
    <property type="match status" value="1"/>
</dbReference>
<evidence type="ECO:0000256" key="14">
    <source>
        <dbReference type="ARBA" id="ARBA00023170"/>
    </source>
</evidence>